<dbReference type="InterPro" id="IPR013249">
    <property type="entry name" value="RNA_pol_sigma70_r4_t2"/>
</dbReference>
<evidence type="ECO:0000313" key="8">
    <source>
        <dbReference type="Proteomes" id="UP000886785"/>
    </source>
</evidence>
<dbReference type="Gene3D" id="1.10.10.10">
    <property type="entry name" value="Winged helix-like DNA-binding domain superfamily/Winged helix DNA-binding domain"/>
    <property type="match status" value="1"/>
</dbReference>
<dbReference type="InterPro" id="IPR036388">
    <property type="entry name" value="WH-like_DNA-bd_sf"/>
</dbReference>
<dbReference type="Gene3D" id="1.10.1740.10">
    <property type="match status" value="1"/>
</dbReference>
<evidence type="ECO:0000259" key="6">
    <source>
        <dbReference type="Pfam" id="PF08281"/>
    </source>
</evidence>
<reference evidence="7" key="2">
    <citation type="journal article" date="2021" name="PeerJ">
        <title>Extensive microbial diversity within the chicken gut microbiome revealed by metagenomics and culture.</title>
        <authorList>
            <person name="Gilroy R."/>
            <person name="Ravi A."/>
            <person name="Getino M."/>
            <person name="Pursley I."/>
            <person name="Horton D.L."/>
            <person name="Alikhan N.F."/>
            <person name="Baker D."/>
            <person name="Gharbi K."/>
            <person name="Hall N."/>
            <person name="Watson M."/>
            <person name="Adriaenssens E.M."/>
            <person name="Foster-Nyarko E."/>
            <person name="Jarju S."/>
            <person name="Secka A."/>
            <person name="Antonio M."/>
            <person name="Oren A."/>
            <person name="Chaudhuri R.R."/>
            <person name="La Ragione R."/>
            <person name="Hildebrand F."/>
            <person name="Pallen M.J."/>
        </authorList>
    </citation>
    <scope>NUCLEOTIDE SEQUENCE</scope>
    <source>
        <strain evidence="7">ChiSjej1B19-7085</strain>
    </source>
</reference>
<dbReference type="PANTHER" id="PTHR43133:SF62">
    <property type="entry name" value="RNA POLYMERASE SIGMA FACTOR SIGZ"/>
    <property type="match status" value="1"/>
</dbReference>
<comment type="caution">
    <text evidence="7">The sequence shown here is derived from an EMBL/GenBank/DDBJ whole genome shotgun (WGS) entry which is preliminary data.</text>
</comment>
<dbReference type="InterPro" id="IPR007627">
    <property type="entry name" value="RNA_pol_sigma70_r2"/>
</dbReference>
<dbReference type="Pfam" id="PF04542">
    <property type="entry name" value="Sigma70_r2"/>
    <property type="match status" value="1"/>
</dbReference>
<feature type="domain" description="RNA polymerase sigma-70 region 2" evidence="5">
    <location>
        <begin position="31"/>
        <end position="99"/>
    </location>
</feature>
<dbReference type="GO" id="GO:0006352">
    <property type="term" value="P:DNA-templated transcription initiation"/>
    <property type="evidence" value="ECO:0007669"/>
    <property type="project" value="InterPro"/>
</dbReference>
<feature type="domain" description="RNA polymerase sigma factor 70 region 4 type 2" evidence="6">
    <location>
        <begin position="125"/>
        <end position="175"/>
    </location>
</feature>
<evidence type="ECO:0000256" key="4">
    <source>
        <dbReference type="ARBA" id="ARBA00023163"/>
    </source>
</evidence>
<keyword evidence="3" id="KW-0731">Sigma factor</keyword>
<dbReference type="InterPro" id="IPR039425">
    <property type="entry name" value="RNA_pol_sigma-70-like"/>
</dbReference>
<dbReference type="InterPro" id="IPR013325">
    <property type="entry name" value="RNA_pol_sigma_r2"/>
</dbReference>
<protein>
    <submittedName>
        <fullName evidence="7">RNA polymerase sigma factor</fullName>
    </submittedName>
</protein>
<dbReference type="Pfam" id="PF08281">
    <property type="entry name" value="Sigma70_r4_2"/>
    <property type="match status" value="1"/>
</dbReference>
<reference evidence="7" key="1">
    <citation type="submission" date="2020-10" db="EMBL/GenBank/DDBJ databases">
        <authorList>
            <person name="Gilroy R."/>
        </authorList>
    </citation>
    <scope>NUCLEOTIDE SEQUENCE</scope>
    <source>
        <strain evidence="7">ChiSjej1B19-7085</strain>
    </source>
</reference>
<evidence type="ECO:0000256" key="3">
    <source>
        <dbReference type="ARBA" id="ARBA00023082"/>
    </source>
</evidence>
<keyword evidence="4" id="KW-0804">Transcription</keyword>
<dbReference type="AlphaFoldDB" id="A0A9D1DS20"/>
<dbReference type="SUPFAM" id="SSF88659">
    <property type="entry name" value="Sigma3 and sigma4 domains of RNA polymerase sigma factors"/>
    <property type="match status" value="1"/>
</dbReference>
<gene>
    <name evidence="7" type="ORF">IAA54_09835</name>
</gene>
<dbReference type="CDD" id="cd06171">
    <property type="entry name" value="Sigma70_r4"/>
    <property type="match status" value="1"/>
</dbReference>
<proteinExistence type="inferred from homology"/>
<dbReference type="InterPro" id="IPR014284">
    <property type="entry name" value="RNA_pol_sigma-70_dom"/>
</dbReference>
<name>A0A9D1DS20_9FIRM</name>
<accession>A0A9D1DS20</accession>
<organism evidence="7 8">
    <name type="scientific">Candidatus Gallacutalibacter pullicola</name>
    <dbReference type="NCBI Taxonomy" id="2840830"/>
    <lineage>
        <taxon>Bacteria</taxon>
        <taxon>Bacillati</taxon>
        <taxon>Bacillota</taxon>
        <taxon>Clostridia</taxon>
        <taxon>Eubacteriales</taxon>
        <taxon>Candidatus Gallacutalibacter</taxon>
    </lineage>
</organism>
<keyword evidence="2" id="KW-0805">Transcription regulation</keyword>
<evidence type="ECO:0000259" key="5">
    <source>
        <dbReference type="Pfam" id="PF04542"/>
    </source>
</evidence>
<dbReference type="EMBL" id="DVHF01000120">
    <property type="protein sequence ID" value="HIR57957.1"/>
    <property type="molecule type" value="Genomic_DNA"/>
</dbReference>
<dbReference type="GO" id="GO:0003677">
    <property type="term" value="F:DNA binding"/>
    <property type="evidence" value="ECO:0007669"/>
    <property type="project" value="InterPro"/>
</dbReference>
<dbReference type="InterPro" id="IPR013324">
    <property type="entry name" value="RNA_pol_sigma_r3/r4-like"/>
</dbReference>
<dbReference type="PANTHER" id="PTHR43133">
    <property type="entry name" value="RNA POLYMERASE ECF-TYPE SIGMA FACTO"/>
    <property type="match status" value="1"/>
</dbReference>
<dbReference type="NCBIfam" id="TIGR02937">
    <property type="entry name" value="sigma70-ECF"/>
    <property type="match status" value="1"/>
</dbReference>
<evidence type="ECO:0000313" key="7">
    <source>
        <dbReference type="EMBL" id="HIR57957.1"/>
    </source>
</evidence>
<sequence length="186" mass="21235">MPIDEKQGKILLTDTLMARVMEGDDQAFAELYQQSHYPVYCLLLAIVKNPATAEDLMQDTYLSVKKSIQNYVPQGKPLAWIFTIARNLAYMELRREQRRGTEDFSEHEDVESSDDISGVIDNIVLRNAMRILDEKERKIVLLHVVTGLKFTEISKAAEIPLGTVLSCYHRAIRKLHKSVNEEAQDA</sequence>
<dbReference type="Proteomes" id="UP000886785">
    <property type="component" value="Unassembled WGS sequence"/>
</dbReference>
<dbReference type="SUPFAM" id="SSF88946">
    <property type="entry name" value="Sigma2 domain of RNA polymerase sigma factors"/>
    <property type="match status" value="1"/>
</dbReference>
<comment type="similarity">
    <text evidence="1">Belongs to the sigma-70 factor family. ECF subfamily.</text>
</comment>
<evidence type="ECO:0000256" key="1">
    <source>
        <dbReference type="ARBA" id="ARBA00010641"/>
    </source>
</evidence>
<dbReference type="GO" id="GO:0016987">
    <property type="term" value="F:sigma factor activity"/>
    <property type="evidence" value="ECO:0007669"/>
    <property type="project" value="UniProtKB-KW"/>
</dbReference>
<evidence type="ECO:0000256" key="2">
    <source>
        <dbReference type="ARBA" id="ARBA00023015"/>
    </source>
</evidence>